<keyword evidence="8 12" id="KW-0808">Transferase</keyword>
<evidence type="ECO:0000256" key="11">
    <source>
        <dbReference type="ARBA" id="ARBA00047944"/>
    </source>
</evidence>
<comment type="catalytic activity">
    <reaction evidence="11 12">
        <text>uridine(1498) in 16S rRNA + S-adenosyl-L-methionine = N(3)-methyluridine(1498) in 16S rRNA + S-adenosyl-L-homocysteine + H(+)</text>
        <dbReference type="Rhea" id="RHEA:42920"/>
        <dbReference type="Rhea" id="RHEA-COMP:10283"/>
        <dbReference type="Rhea" id="RHEA-COMP:10284"/>
        <dbReference type="ChEBI" id="CHEBI:15378"/>
        <dbReference type="ChEBI" id="CHEBI:57856"/>
        <dbReference type="ChEBI" id="CHEBI:59789"/>
        <dbReference type="ChEBI" id="CHEBI:65315"/>
        <dbReference type="ChEBI" id="CHEBI:74502"/>
        <dbReference type="EC" id="2.1.1.193"/>
    </reaction>
</comment>
<dbReference type="EMBL" id="JBEPSM010000002">
    <property type="protein sequence ID" value="MET4635080.1"/>
    <property type="molecule type" value="Genomic_DNA"/>
</dbReference>
<evidence type="ECO:0000256" key="3">
    <source>
        <dbReference type="ARBA" id="ARBA00012328"/>
    </source>
</evidence>
<feature type="domain" description="Ribosomal RNA small subunit methyltransferase E methyltransferase" evidence="13">
    <location>
        <begin position="83"/>
        <end position="242"/>
    </location>
</feature>
<dbReference type="Gene3D" id="3.40.1280.10">
    <property type="match status" value="1"/>
</dbReference>
<evidence type="ECO:0000256" key="12">
    <source>
        <dbReference type="PIRNR" id="PIRNR015601"/>
    </source>
</evidence>
<dbReference type="CDD" id="cd18084">
    <property type="entry name" value="RsmE-like"/>
    <property type="match status" value="1"/>
</dbReference>
<dbReference type="EC" id="2.1.1.193" evidence="3 12"/>
<evidence type="ECO:0000259" key="13">
    <source>
        <dbReference type="Pfam" id="PF04452"/>
    </source>
</evidence>
<comment type="caution">
    <text evidence="15">The sequence shown here is derived from an EMBL/GenBank/DDBJ whole genome shotgun (WGS) entry which is preliminary data.</text>
</comment>
<dbReference type="InterPro" id="IPR029026">
    <property type="entry name" value="tRNA_m1G_MTases_N"/>
</dbReference>
<evidence type="ECO:0000313" key="15">
    <source>
        <dbReference type="EMBL" id="MET4635080.1"/>
    </source>
</evidence>
<keyword evidence="7 12" id="KW-0489">Methyltransferase</keyword>
<evidence type="ECO:0000256" key="7">
    <source>
        <dbReference type="ARBA" id="ARBA00022603"/>
    </source>
</evidence>
<dbReference type="Pfam" id="PF04452">
    <property type="entry name" value="Methyltrans_RNA"/>
    <property type="match status" value="1"/>
</dbReference>
<comment type="similarity">
    <text evidence="2 12">Belongs to the RNA methyltransferase RsmE family.</text>
</comment>
<evidence type="ECO:0000259" key="14">
    <source>
        <dbReference type="Pfam" id="PF20260"/>
    </source>
</evidence>
<dbReference type="InterPro" id="IPR006700">
    <property type="entry name" value="RsmE"/>
</dbReference>
<evidence type="ECO:0000256" key="9">
    <source>
        <dbReference type="ARBA" id="ARBA00022691"/>
    </source>
</evidence>
<reference evidence="15 16" key="1">
    <citation type="submission" date="2024-06" db="EMBL/GenBank/DDBJ databases">
        <title>Sorghum-associated microbial communities from plants grown in Nebraska, USA.</title>
        <authorList>
            <person name="Schachtman D."/>
        </authorList>
    </citation>
    <scope>NUCLEOTIDE SEQUENCE [LARGE SCALE GENOMIC DNA]</scope>
    <source>
        <strain evidence="15 16">3207</strain>
    </source>
</reference>
<dbReference type="SUPFAM" id="SSF88697">
    <property type="entry name" value="PUA domain-like"/>
    <property type="match status" value="1"/>
</dbReference>
<dbReference type="InterPro" id="IPR046887">
    <property type="entry name" value="RsmE_PUA-like"/>
</dbReference>
<dbReference type="PIRSF" id="PIRSF015601">
    <property type="entry name" value="MTase_slr0722"/>
    <property type="match status" value="1"/>
</dbReference>
<dbReference type="InterPro" id="IPR015947">
    <property type="entry name" value="PUA-like_sf"/>
</dbReference>
<gene>
    <name evidence="15" type="ORF">ABIE08_003026</name>
</gene>
<evidence type="ECO:0000256" key="6">
    <source>
        <dbReference type="ARBA" id="ARBA00022552"/>
    </source>
</evidence>
<dbReference type="PANTHER" id="PTHR30027:SF3">
    <property type="entry name" value="16S RRNA (URACIL(1498)-N(3))-METHYLTRANSFERASE"/>
    <property type="match status" value="1"/>
</dbReference>
<feature type="domain" description="Ribosomal RNA small subunit methyltransferase E PUA-like" evidence="14">
    <location>
        <begin position="28"/>
        <end position="69"/>
    </location>
</feature>
<dbReference type="NCBIfam" id="TIGR00046">
    <property type="entry name" value="RsmE family RNA methyltransferase"/>
    <property type="match status" value="1"/>
</dbReference>
<dbReference type="Gene3D" id="2.40.240.20">
    <property type="entry name" value="Hypothetical PUA domain-like, domain 1"/>
    <property type="match status" value="1"/>
</dbReference>
<name>A0ABV2R328_9HYPH</name>
<comment type="function">
    <text evidence="10 12">Specifically methylates the N3 position of the uracil ring of uridine 1498 (m3U1498) in 16S rRNA. Acts on the fully assembled 30S ribosomal subunit.</text>
</comment>
<dbReference type="SUPFAM" id="SSF75217">
    <property type="entry name" value="alpha/beta knot"/>
    <property type="match status" value="1"/>
</dbReference>
<evidence type="ECO:0000256" key="8">
    <source>
        <dbReference type="ARBA" id="ARBA00022679"/>
    </source>
</evidence>
<evidence type="ECO:0000256" key="1">
    <source>
        <dbReference type="ARBA" id="ARBA00004496"/>
    </source>
</evidence>
<sequence length="257" mass="28051">MSRYDFTTQRLFIDAPLNEGARIVMDKGQTNYLVNVLRMREGDPVLIFNGRDGEWQATLAEAGRKGAVLTADALSREQTPASPLMYLFAPIKQARLDYMVQKAVEMGVGHIRPVITRRTQVARLNDERLRANAIEAAEQCGVLSIPEIEAPEQLTALLARWPKDEPERRIIFCDEDETGADPVSILRGLPKGPLAVLIGPEGGFSPEEREALHALPFVTAIPLGPRILRADTAAVAALALVQAVAGDWTADAPGPRV</sequence>
<evidence type="ECO:0000313" key="16">
    <source>
        <dbReference type="Proteomes" id="UP001549321"/>
    </source>
</evidence>
<keyword evidence="5 12" id="KW-0963">Cytoplasm</keyword>
<organism evidence="15 16">
    <name type="scientific">Kaistia defluvii</name>
    <dbReference type="NCBI Taxonomy" id="410841"/>
    <lineage>
        <taxon>Bacteria</taxon>
        <taxon>Pseudomonadati</taxon>
        <taxon>Pseudomonadota</taxon>
        <taxon>Alphaproteobacteria</taxon>
        <taxon>Hyphomicrobiales</taxon>
        <taxon>Kaistiaceae</taxon>
        <taxon>Kaistia</taxon>
    </lineage>
</organism>
<evidence type="ECO:0000256" key="2">
    <source>
        <dbReference type="ARBA" id="ARBA00005528"/>
    </source>
</evidence>
<dbReference type="Pfam" id="PF20260">
    <property type="entry name" value="PUA_4"/>
    <property type="match status" value="1"/>
</dbReference>
<dbReference type="PANTHER" id="PTHR30027">
    <property type="entry name" value="RIBOSOMAL RNA SMALL SUBUNIT METHYLTRANSFERASE E"/>
    <property type="match status" value="1"/>
</dbReference>
<evidence type="ECO:0000256" key="5">
    <source>
        <dbReference type="ARBA" id="ARBA00022490"/>
    </source>
</evidence>
<dbReference type="Proteomes" id="UP001549321">
    <property type="component" value="Unassembled WGS sequence"/>
</dbReference>
<dbReference type="NCBIfam" id="NF008696">
    <property type="entry name" value="PRK11713.3-5"/>
    <property type="match status" value="1"/>
</dbReference>
<accession>A0ABV2R328</accession>
<keyword evidence="6 12" id="KW-0698">rRNA processing</keyword>
<dbReference type="GO" id="GO:0032259">
    <property type="term" value="P:methylation"/>
    <property type="evidence" value="ECO:0007669"/>
    <property type="project" value="UniProtKB-KW"/>
</dbReference>
<protein>
    <recommendedName>
        <fullName evidence="4 12">Ribosomal RNA small subunit methyltransferase E</fullName>
        <ecNumber evidence="3 12">2.1.1.193</ecNumber>
    </recommendedName>
</protein>
<comment type="subcellular location">
    <subcellularLocation>
        <location evidence="1 12">Cytoplasm</location>
    </subcellularLocation>
</comment>
<dbReference type="InterPro" id="IPR046886">
    <property type="entry name" value="RsmE_MTase_dom"/>
</dbReference>
<dbReference type="RefSeq" id="WP_354552263.1">
    <property type="nucleotide sequence ID" value="NZ_JBEPSM010000002.1"/>
</dbReference>
<dbReference type="GO" id="GO:0008168">
    <property type="term" value="F:methyltransferase activity"/>
    <property type="evidence" value="ECO:0007669"/>
    <property type="project" value="UniProtKB-KW"/>
</dbReference>
<keyword evidence="9 12" id="KW-0949">S-adenosyl-L-methionine</keyword>
<evidence type="ECO:0000256" key="10">
    <source>
        <dbReference type="ARBA" id="ARBA00025699"/>
    </source>
</evidence>
<dbReference type="InterPro" id="IPR029028">
    <property type="entry name" value="Alpha/beta_knot_MTases"/>
</dbReference>
<keyword evidence="16" id="KW-1185">Reference proteome</keyword>
<proteinExistence type="inferred from homology"/>
<evidence type="ECO:0000256" key="4">
    <source>
        <dbReference type="ARBA" id="ARBA00013673"/>
    </source>
</evidence>